<dbReference type="InterPro" id="IPR006522">
    <property type="entry name" value="Phage_virion_morphogenesis"/>
</dbReference>
<dbReference type="Pfam" id="PF05069">
    <property type="entry name" value="Phage_tail_S"/>
    <property type="match status" value="1"/>
</dbReference>
<reference evidence="1 2" key="1">
    <citation type="submission" date="2012-11" db="EMBL/GenBank/DDBJ databases">
        <title>Whole genome sequence of Gluconacetobacter europaeus NBRC3261.</title>
        <authorList>
            <person name="Azuma Y."/>
            <person name="Higashiura N."/>
            <person name="Hirakawa H."/>
            <person name="Matsushita K."/>
        </authorList>
    </citation>
    <scope>NUCLEOTIDE SEQUENCE [LARGE SCALE GENOMIC DNA]</scope>
    <source>
        <strain evidence="1 2">NBRC 3261</strain>
    </source>
</reference>
<dbReference type="AlphaFoldDB" id="A0A0D6PZL0"/>
<dbReference type="NCBIfam" id="TIGR01635">
    <property type="entry name" value="tail_comp_S"/>
    <property type="match status" value="1"/>
</dbReference>
<organism evidence="1 2">
    <name type="scientific">Komagataeibacter europaeus NBRC 3261</name>
    <dbReference type="NCBI Taxonomy" id="1234669"/>
    <lineage>
        <taxon>Bacteria</taxon>
        <taxon>Pseudomonadati</taxon>
        <taxon>Pseudomonadota</taxon>
        <taxon>Alphaproteobacteria</taxon>
        <taxon>Acetobacterales</taxon>
        <taxon>Acetobacteraceae</taxon>
        <taxon>Komagataeibacter</taxon>
    </lineage>
</organism>
<proteinExistence type="predicted"/>
<dbReference type="EMBL" id="BANI01000065">
    <property type="protein sequence ID" value="GAN96483.1"/>
    <property type="molecule type" value="Genomic_DNA"/>
</dbReference>
<dbReference type="Proteomes" id="UP000032675">
    <property type="component" value="Unassembled WGS sequence"/>
</dbReference>
<comment type="caution">
    <text evidence="1">The sequence shown here is derived from an EMBL/GenBank/DDBJ whole genome shotgun (WGS) entry which is preliminary data.</text>
</comment>
<evidence type="ECO:0000313" key="2">
    <source>
        <dbReference type="Proteomes" id="UP000032675"/>
    </source>
</evidence>
<gene>
    <name evidence="1" type="ORF">Geu3261_0071_004</name>
</gene>
<protein>
    <submittedName>
        <fullName evidence="1">Phage virion morphogenesis protein</fullName>
    </submittedName>
</protein>
<evidence type="ECO:0000313" key="1">
    <source>
        <dbReference type="EMBL" id="GAN96483.1"/>
    </source>
</evidence>
<dbReference type="RefSeq" id="WP_048851182.1">
    <property type="nucleotide sequence ID" value="NZ_BANI01000065.1"/>
</dbReference>
<accession>A0A0D6PZL0</accession>
<name>A0A0D6PZL0_KOMEU</name>
<sequence>MTVFSVGQDMAGIRDGLTRLAAVGRNPHRLLEAIGLGLETSTRERMRDGVDPDSVKWESYAPLNSLYAQGKKGSGILLGPDLHLYNSIRSGVDGNAVVVGTDVKYGRVHQYGAIITPKNAPQLSFTMGDKRIHAASVHIPARPYLGFSGEDREMVVGQLEDMYRSAIRR</sequence>